<protein>
    <submittedName>
        <fullName evidence="4">M23 family metallopeptidase</fullName>
    </submittedName>
</protein>
<reference evidence="4 5" key="1">
    <citation type="submission" date="2020-10" db="EMBL/GenBank/DDBJ databases">
        <title>Draft genome sequences of plant-associated actinobacteria.</title>
        <authorList>
            <person name="Tarlachkov S.V."/>
            <person name="Starodumova I.P."/>
            <person name="Dorofeeva L.V."/>
            <person name="Prisyazhnaya N.V."/>
            <person name="Roubtsova T.V."/>
            <person name="Chizhov V.N."/>
            <person name="Nadler S.A."/>
            <person name="Subbotin S.A."/>
            <person name="Evtushenko L.I."/>
        </authorList>
    </citation>
    <scope>NUCLEOTIDE SEQUENCE [LARGE SCALE GENOMIC DNA]</scope>
    <source>
        <strain evidence="4 5">VKM Ac-2886</strain>
    </source>
</reference>
<sequence length="334" mass="35360">MAARTAVMPACPYERHSLLHETPALRNRLNRPTRVTRPARPTATRRSTFERPDVPPTDFRRTLTWQQEARRRARTIQHNTTSPTARARRTGTSPWKTAIGAMLTAGAIAVTYGLPAYAVPDDVTGGAVTYQNPTTGEVQTLQVDGANYTVTAEQGFSVTLPPPPPPPPVVPVQTLSTTPSGASTSAALSTAVPAGTDVRWPIPSSLRLSSGFGPRVSPCSGCSSYHQGLDFDPGNGAAIQSIAAGVVRQVVSSNTGLGVHVVIDHEIDGTRISSTYAHMQFGSVPLRAGQVVEAGTPVGRVGTTGASTGPHLHFEIAYGTKRVDPYAWLSANVR</sequence>
<feature type="compositionally biased region" description="Polar residues" evidence="2">
    <location>
        <begin position="76"/>
        <end position="92"/>
    </location>
</feature>
<keyword evidence="5" id="KW-1185">Reference proteome</keyword>
<dbReference type="CDD" id="cd12797">
    <property type="entry name" value="M23_peptidase"/>
    <property type="match status" value="1"/>
</dbReference>
<organism evidence="4 5">
    <name type="scientific">Clavibacter phaseoli</name>
    <dbReference type="NCBI Taxonomy" id="1734031"/>
    <lineage>
        <taxon>Bacteria</taxon>
        <taxon>Bacillati</taxon>
        <taxon>Actinomycetota</taxon>
        <taxon>Actinomycetes</taxon>
        <taxon>Micrococcales</taxon>
        <taxon>Microbacteriaceae</taxon>
        <taxon>Clavibacter</taxon>
    </lineage>
</organism>
<feature type="region of interest" description="Disordered" evidence="2">
    <location>
        <begin position="36"/>
        <end position="58"/>
    </location>
</feature>
<evidence type="ECO:0000313" key="5">
    <source>
        <dbReference type="Proteomes" id="UP000634579"/>
    </source>
</evidence>
<dbReference type="InterPro" id="IPR050570">
    <property type="entry name" value="Cell_wall_metabolism_enzyme"/>
</dbReference>
<dbReference type="PANTHER" id="PTHR21666">
    <property type="entry name" value="PEPTIDASE-RELATED"/>
    <property type="match status" value="1"/>
</dbReference>
<dbReference type="InterPro" id="IPR011055">
    <property type="entry name" value="Dup_hybrid_motif"/>
</dbReference>
<evidence type="ECO:0000256" key="2">
    <source>
        <dbReference type="SAM" id="MobiDB-lite"/>
    </source>
</evidence>
<dbReference type="EMBL" id="JADKRP010000006">
    <property type="protein sequence ID" value="MBF4632653.1"/>
    <property type="molecule type" value="Genomic_DNA"/>
</dbReference>
<dbReference type="Gene3D" id="2.70.70.10">
    <property type="entry name" value="Glucose Permease (Domain IIA)"/>
    <property type="match status" value="1"/>
</dbReference>
<evidence type="ECO:0000256" key="1">
    <source>
        <dbReference type="ARBA" id="ARBA00022729"/>
    </source>
</evidence>
<gene>
    <name evidence="4" type="ORF">ITJ42_15645</name>
</gene>
<dbReference type="Pfam" id="PF01551">
    <property type="entry name" value="Peptidase_M23"/>
    <property type="match status" value="1"/>
</dbReference>
<comment type="caution">
    <text evidence="4">The sequence shown here is derived from an EMBL/GenBank/DDBJ whole genome shotgun (WGS) entry which is preliminary data.</text>
</comment>
<dbReference type="SUPFAM" id="SSF51261">
    <property type="entry name" value="Duplicated hybrid motif"/>
    <property type="match status" value="1"/>
</dbReference>
<accession>A0A8I0SDM8</accession>
<name>A0A8I0SDM8_9MICO</name>
<dbReference type="GO" id="GO:0004222">
    <property type="term" value="F:metalloendopeptidase activity"/>
    <property type="evidence" value="ECO:0007669"/>
    <property type="project" value="TreeGrafter"/>
</dbReference>
<dbReference type="InterPro" id="IPR016047">
    <property type="entry name" value="M23ase_b-sheet_dom"/>
</dbReference>
<proteinExistence type="predicted"/>
<dbReference type="PANTHER" id="PTHR21666:SF289">
    <property type="entry name" value="L-ALA--D-GLU ENDOPEPTIDASE"/>
    <property type="match status" value="1"/>
</dbReference>
<evidence type="ECO:0000313" key="4">
    <source>
        <dbReference type="EMBL" id="MBF4632653.1"/>
    </source>
</evidence>
<feature type="compositionally biased region" description="Low complexity" evidence="2">
    <location>
        <begin position="36"/>
        <end position="46"/>
    </location>
</feature>
<keyword evidence="1" id="KW-0732">Signal</keyword>
<dbReference type="AlphaFoldDB" id="A0A8I0SDM8"/>
<dbReference type="Proteomes" id="UP000634579">
    <property type="component" value="Unassembled WGS sequence"/>
</dbReference>
<feature type="region of interest" description="Disordered" evidence="2">
    <location>
        <begin position="71"/>
        <end position="92"/>
    </location>
</feature>
<feature type="compositionally biased region" description="Basic and acidic residues" evidence="2">
    <location>
        <begin position="47"/>
        <end position="58"/>
    </location>
</feature>
<feature type="domain" description="M23ase beta-sheet core" evidence="3">
    <location>
        <begin position="225"/>
        <end position="325"/>
    </location>
</feature>
<evidence type="ECO:0000259" key="3">
    <source>
        <dbReference type="Pfam" id="PF01551"/>
    </source>
</evidence>